<dbReference type="AlphaFoldDB" id="A0A519BFJ5"/>
<evidence type="ECO:0000256" key="1">
    <source>
        <dbReference type="ARBA" id="ARBA00007888"/>
    </source>
</evidence>
<dbReference type="Pfam" id="PF01924">
    <property type="entry name" value="HypD"/>
    <property type="match status" value="1"/>
</dbReference>
<organism evidence="4 5">
    <name type="scientific">Acididesulfobacter guangdongensis</name>
    <dbReference type="NCBI Taxonomy" id="2597225"/>
    <lineage>
        <taxon>Bacteria</taxon>
        <taxon>Deltaproteobacteria</taxon>
        <taxon>Candidatus Acidulodesulfobacterales</taxon>
        <taxon>Candidatus Acididesulfobacter</taxon>
    </lineage>
</organism>
<dbReference type="InterPro" id="IPR002780">
    <property type="entry name" value="Hyd_form_HypD"/>
</dbReference>
<name>A0A519BFJ5_ACIG2</name>
<evidence type="ECO:0000313" key="4">
    <source>
        <dbReference type="EMBL" id="RZD16029.1"/>
    </source>
</evidence>
<dbReference type="GO" id="GO:0070025">
    <property type="term" value="F:carbon monoxide binding"/>
    <property type="evidence" value="ECO:0007669"/>
    <property type="project" value="TreeGrafter"/>
</dbReference>
<gene>
    <name evidence="4" type="primary">hypD</name>
    <name evidence="4" type="ORF">EVJ46_07495</name>
</gene>
<comment type="similarity">
    <text evidence="1">Belongs to the HypD family.</text>
</comment>
<dbReference type="PANTHER" id="PTHR30149">
    <property type="entry name" value="HYDROGENASE PROTEIN ASSEMBLY PROTEIN HYPD"/>
    <property type="match status" value="1"/>
</dbReference>
<keyword evidence="2" id="KW-0479">Metal-binding</keyword>
<dbReference type="PANTHER" id="PTHR30149:SF0">
    <property type="entry name" value="HYDROGENASE MATURATION FACTOR HYPD"/>
    <property type="match status" value="1"/>
</dbReference>
<dbReference type="Gene3D" id="6.10.20.100">
    <property type="match status" value="1"/>
</dbReference>
<dbReference type="EMBL" id="SGBC01000003">
    <property type="protein sequence ID" value="RZD16029.1"/>
    <property type="molecule type" value="Genomic_DNA"/>
</dbReference>
<sequence length="373" mass="42208">MFDIYNDFKEKENVLKLVSLIDEEVGSYNRKFKIMEVCGGHTHSIMKYGLNKMLSRSVDFIHGPGCPVCVMPVSRIDIAIYLSRLENVILTTYGDMMRVPGSKSSLIKERGNGADIRMVYSPLDIIKLAQENKNKKIIFYAIGFETTAPMTAALIEQIKAHGIKNIYFYINHVLVPPPIEAILDLCDSEIDGFVGPGHVSVITGVEIYNNIAVKYKKPVVVSGFEPFDILMSVLMIAKQINRRFSKIEIGYTRAVKQNGNKKAQELVNKYFEIRDSFEWRGLGYIPKSALKLKEEFKDIDAESLFRDYIFDNLANNKVVENQVCKCGDILKGKLKPNECPLFKKLCTPDNPIGACMVSHEGACAAYFKYFDDF</sequence>
<evidence type="ECO:0000256" key="2">
    <source>
        <dbReference type="ARBA" id="ARBA00022723"/>
    </source>
</evidence>
<comment type="caution">
    <text evidence="4">The sequence shown here is derived from an EMBL/GenBank/DDBJ whole genome shotgun (WGS) entry which is preliminary data.</text>
</comment>
<accession>A0A519BFJ5</accession>
<keyword evidence="3" id="KW-0408">Iron</keyword>
<reference evidence="4 5" key="1">
    <citation type="journal article" date="2019" name="ISME J.">
        <title>Insights into ecological role of a new deltaproteobacterial order Candidatus Acidulodesulfobacterales by metagenomics and metatranscriptomics.</title>
        <authorList>
            <person name="Tan S."/>
            <person name="Liu J."/>
            <person name="Fang Y."/>
            <person name="Hedlund B.P."/>
            <person name="Lian Z.H."/>
            <person name="Huang L.Y."/>
            <person name="Li J.T."/>
            <person name="Huang L.N."/>
            <person name="Li W.J."/>
            <person name="Jiang H.C."/>
            <person name="Dong H.L."/>
            <person name="Shu W.S."/>
        </authorList>
    </citation>
    <scope>NUCLEOTIDE SEQUENCE [LARGE SCALE GENOMIC DNA]</scope>
    <source>
        <strain evidence="4">AP2</strain>
    </source>
</reference>
<protein>
    <submittedName>
        <fullName evidence="4">Hydrogenase formation protein HypD</fullName>
    </submittedName>
</protein>
<dbReference type="Proteomes" id="UP000316562">
    <property type="component" value="Unassembled WGS sequence"/>
</dbReference>
<dbReference type="PIRSF" id="PIRSF005622">
    <property type="entry name" value="Hydrgn_mat_hypD"/>
    <property type="match status" value="1"/>
</dbReference>
<evidence type="ECO:0000313" key="5">
    <source>
        <dbReference type="Proteomes" id="UP000316562"/>
    </source>
</evidence>
<dbReference type="GO" id="GO:0005506">
    <property type="term" value="F:iron ion binding"/>
    <property type="evidence" value="ECO:0007669"/>
    <property type="project" value="TreeGrafter"/>
</dbReference>
<dbReference type="GO" id="GO:0051539">
    <property type="term" value="F:4 iron, 4 sulfur cluster binding"/>
    <property type="evidence" value="ECO:0007669"/>
    <property type="project" value="TreeGrafter"/>
</dbReference>
<dbReference type="InterPro" id="IPR042243">
    <property type="entry name" value="HypD_1"/>
</dbReference>
<dbReference type="InterPro" id="IPR042244">
    <property type="entry name" value="HypD_2_sf"/>
</dbReference>
<proteinExistence type="inferred from homology"/>
<dbReference type="NCBIfam" id="TIGR00075">
    <property type="entry name" value="hypD"/>
    <property type="match status" value="1"/>
</dbReference>
<dbReference type="GO" id="GO:0051604">
    <property type="term" value="P:protein maturation"/>
    <property type="evidence" value="ECO:0007669"/>
    <property type="project" value="TreeGrafter"/>
</dbReference>
<dbReference type="Gene3D" id="3.40.50.11740">
    <property type="entry name" value="HypD, alpha/beta domain 2"/>
    <property type="match status" value="2"/>
</dbReference>
<evidence type="ECO:0000256" key="3">
    <source>
        <dbReference type="ARBA" id="ARBA00023004"/>
    </source>
</evidence>